<proteinExistence type="predicted"/>
<evidence type="ECO:0000313" key="2">
    <source>
        <dbReference type="Proteomes" id="UP000041254"/>
    </source>
</evidence>
<dbReference type="Proteomes" id="UP000041254">
    <property type="component" value="Unassembled WGS sequence"/>
</dbReference>
<protein>
    <submittedName>
        <fullName evidence="1">Uncharacterized protein</fullName>
    </submittedName>
</protein>
<reference evidence="1 2" key="1">
    <citation type="submission" date="2014-11" db="EMBL/GenBank/DDBJ databases">
        <authorList>
            <person name="Zhu J."/>
            <person name="Qi W."/>
            <person name="Song R."/>
        </authorList>
    </citation>
    <scope>NUCLEOTIDE SEQUENCE [LARGE SCALE GENOMIC DNA]</scope>
</reference>
<gene>
    <name evidence="1" type="ORF">Vbra_15704</name>
</gene>
<dbReference type="InParanoid" id="A0A0G4FMS9"/>
<organism evidence="1 2">
    <name type="scientific">Vitrella brassicaformis (strain CCMP3155)</name>
    <dbReference type="NCBI Taxonomy" id="1169540"/>
    <lineage>
        <taxon>Eukaryota</taxon>
        <taxon>Sar</taxon>
        <taxon>Alveolata</taxon>
        <taxon>Colpodellida</taxon>
        <taxon>Vitrellaceae</taxon>
        <taxon>Vitrella</taxon>
    </lineage>
</organism>
<keyword evidence="2" id="KW-1185">Reference proteome</keyword>
<dbReference type="AlphaFoldDB" id="A0A0G4FMS9"/>
<sequence length="83" mass="9353">MFCYSSTRSDEQDRRLHLISEDPFLPSNVHRWPPAGQLPVRCQHPPAAVKGGPAFEDNDERGGRSLRVTASLNSLRVVQLEVR</sequence>
<accession>A0A0G4FMS9</accession>
<dbReference type="VEuPathDB" id="CryptoDB:Vbra_15704"/>
<evidence type="ECO:0000313" key="1">
    <source>
        <dbReference type="EMBL" id="CEM15077.1"/>
    </source>
</evidence>
<name>A0A0G4FMS9_VITBC</name>
<dbReference type="EMBL" id="CDMY01000465">
    <property type="protein sequence ID" value="CEM15077.1"/>
    <property type="molecule type" value="Genomic_DNA"/>
</dbReference>